<sequence length="204" mass="22086">MNPVRLIIAGAVALAVTFGLFVLMHTLIAANMKEPEEGEATKIADIHMPEAKIETRFETEKPEKPEEPDEPPPEMPQPEFETPDVSPDAINMGAPKVQANLNVAGVGGFSSDGEYLPIVKVQPQYPRRALSRGIEGYVIVEFTVTKSGAVSNPVVVEHVPEGSTIFAKAAMKAALKFKYKPRVIDGEPIEVPGVRNKISFAIAQ</sequence>
<dbReference type="InterPro" id="IPR037682">
    <property type="entry name" value="TonB_C"/>
</dbReference>
<dbReference type="PANTHER" id="PTHR33446">
    <property type="entry name" value="PROTEIN TONB-RELATED"/>
    <property type="match status" value="1"/>
</dbReference>
<keyword evidence="6" id="KW-0812">Transmembrane</keyword>
<feature type="domain" description="TonB C-terminal" evidence="11">
    <location>
        <begin position="110"/>
        <end position="204"/>
    </location>
</feature>
<proteinExistence type="inferred from homology"/>
<evidence type="ECO:0000256" key="4">
    <source>
        <dbReference type="ARBA" id="ARBA00022475"/>
    </source>
</evidence>
<evidence type="ECO:0000256" key="5">
    <source>
        <dbReference type="ARBA" id="ARBA00022519"/>
    </source>
</evidence>
<protein>
    <submittedName>
        <fullName evidence="12">Protein TonB</fullName>
    </submittedName>
</protein>
<comment type="subcellular location">
    <subcellularLocation>
        <location evidence="1">Cell inner membrane</location>
        <topology evidence="1">Single-pass membrane protein</topology>
        <orientation evidence="1">Periplasmic side</orientation>
    </subcellularLocation>
</comment>
<evidence type="ECO:0000256" key="3">
    <source>
        <dbReference type="ARBA" id="ARBA00022448"/>
    </source>
</evidence>
<keyword evidence="8" id="KW-1133">Transmembrane helix</keyword>
<dbReference type="InParanoid" id="A0A7X0MUB7"/>
<keyword evidence="5" id="KW-0997">Cell inner membrane</keyword>
<dbReference type="AlphaFoldDB" id="A0A7X0MUB7"/>
<dbReference type="InterPro" id="IPR051045">
    <property type="entry name" value="TonB-dependent_transducer"/>
</dbReference>
<keyword evidence="3" id="KW-0813">Transport</keyword>
<reference evidence="12 13" key="1">
    <citation type="submission" date="2020-08" db="EMBL/GenBank/DDBJ databases">
        <title>Genomic Encyclopedia of Type Strains, Phase IV (KMG-IV): sequencing the most valuable type-strain genomes for metagenomic binning, comparative biology and taxonomic classification.</title>
        <authorList>
            <person name="Goeker M."/>
        </authorList>
    </citation>
    <scope>NUCLEOTIDE SEQUENCE [LARGE SCALE GENOMIC DNA]</scope>
    <source>
        <strain evidence="12 13">DSM 22368</strain>
    </source>
</reference>
<feature type="region of interest" description="Disordered" evidence="10">
    <location>
        <begin position="55"/>
        <end position="88"/>
    </location>
</feature>
<accession>A0A7X0MUB7</accession>
<dbReference type="PROSITE" id="PS52015">
    <property type="entry name" value="TONB_CTD"/>
    <property type="match status" value="1"/>
</dbReference>
<evidence type="ECO:0000256" key="9">
    <source>
        <dbReference type="ARBA" id="ARBA00023136"/>
    </source>
</evidence>
<feature type="compositionally biased region" description="Basic and acidic residues" evidence="10">
    <location>
        <begin position="55"/>
        <end position="65"/>
    </location>
</feature>
<dbReference type="InterPro" id="IPR006260">
    <property type="entry name" value="TonB/TolA_C"/>
</dbReference>
<dbReference type="GO" id="GO:0055085">
    <property type="term" value="P:transmembrane transport"/>
    <property type="evidence" value="ECO:0007669"/>
    <property type="project" value="InterPro"/>
</dbReference>
<evidence type="ECO:0000256" key="6">
    <source>
        <dbReference type="ARBA" id="ARBA00022692"/>
    </source>
</evidence>
<keyword evidence="7" id="KW-0653">Protein transport</keyword>
<evidence type="ECO:0000256" key="8">
    <source>
        <dbReference type="ARBA" id="ARBA00022989"/>
    </source>
</evidence>
<keyword evidence="4" id="KW-1003">Cell membrane</keyword>
<evidence type="ECO:0000256" key="10">
    <source>
        <dbReference type="SAM" id="MobiDB-lite"/>
    </source>
</evidence>
<dbReference type="Proteomes" id="UP000528457">
    <property type="component" value="Unassembled WGS sequence"/>
</dbReference>
<evidence type="ECO:0000313" key="13">
    <source>
        <dbReference type="Proteomes" id="UP000528457"/>
    </source>
</evidence>
<gene>
    <name evidence="12" type="ORF">HNR48_000734</name>
</gene>
<dbReference type="Gene3D" id="3.30.1150.10">
    <property type="match status" value="1"/>
</dbReference>
<dbReference type="EMBL" id="JACHHT010000001">
    <property type="protein sequence ID" value="MBB6520456.1"/>
    <property type="molecule type" value="Genomic_DNA"/>
</dbReference>
<dbReference type="RefSeq" id="WP_166851229.1">
    <property type="nucleotide sequence ID" value="NZ_JAAONY010000001.1"/>
</dbReference>
<comment type="similarity">
    <text evidence="2">Belongs to the TonB family.</text>
</comment>
<name>A0A7X0MUB7_9GAMM</name>
<dbReference type="PANTHER" id="PTHR33446:SF14">
    <property type="entry name" value="PROTEIN TONB"/>
    <property type="match status" value="1"/>
</dbReference>
<evidence type="ECO:0000256" key="2">
    <source>
        <dbReference type="ARBA" id="ARBA00006555"/>
    </source>
</evidence>
<dbReference type="GO" id="GO:0015031">
    <property type="term" value="P:protein transport"/>
    <property type="evidence" value="ECO:0007669"/>
    <property type="project" value="UniProtKB-KW"/>
</dbReference>
<evidence type="ECO:0000256" key="1">
    <source>
        <dbReference type="ARBA" id="ARBA00004383"/>
    </source>
</evidence>
<evidence type="ECO:0000256" key="7">
    <source>
        <dbReference type="ARBA" id="ARBA00022927"/>
    </source>
</evidence>
<keyword evidence="9" id="KW-0472">Membrane</keyword>
<dbReference type="GO" id="GO:0005886">
    <property type="term" value="C:plasma membrane"/>
    <property type="evidence" value="ECO:0007669"/>
    <property type="project" value="UniProtKB-SubCell"/>
</dbReference>
<evidence type="ECO:0000259" key="11">
    <source>
        <dbReference type="PROSITE" id="PS52015"/>
    </source>
</evidence>
<dbReference type="NCBIfam" id="TIGR01352">
    <property type="entry name" value="tonB_Cterm"/>
    <property type="match status" value="1"/>
</dbReference>
<keyword evidence="13" id="KW-1185">Reference proteome</keyword>
<organism evidence="12 13">
    <name type="scientific">Pseudoteredinibacter isoporae</name>
    <dbReference type="NCBI Taxonomy" id="570281"/>
    <lineage>
        <taxon>Bacteria</taxon>
        <taxon>Pseudomonadati</taxon>
        <taxon>Pseudomonadota</taxon>
        <taxon>Gammaproteobacteria</taxon>
        <taxon>Cellvibrionales</taxon>
        <taxon>Cellvibrionaceae</taxon>
        <taxon>Pseudoteredinibacter</taxon>
    </lineage>
</organism>
<dbReference type="SUPFAM" id="SSF74653">
    <property type="entry name" value="TolA/TonB C-terminal domain"/>
    <property type="match status" value="1"/>
</dbReference>
<comment type="caution">
    <text evidence="12">The sequence shown here is derived from an EMBL/GenBank/DDBJ whole genome shotgun (WGS) entry which is preliminary data.</text>
</comment>
<evidence type="ECO:0000313" key="12">
    <source>
        <dbReference type="EMBL" id="MBB6520456.1"/>
    </source>
</evidence>
<dbReference type="Pfam" id="PF03544">
    <property type="entry name" value="TonB_C"/>
    <property type="match status" value="1"/>
</dbReference>